<organism evidence="1 2">
    <name type="scientific">Aquirufa regiilacus</name>
    <dbReference type="NCBI Taxonomy" id="3024868"/>
    <lineage>
        <taxon>Bacteria</taxon>
        <taxon>Pseudomonadati</taxon>
        <taxon>Bacteroidota</taxon>
        <taxon>Cytophagia</taxon>
        <taxon>Cytophagales</taxon>
        <taxon>Flectobacillaceae</taxon>
        <taxon>Aquirufa</taxon>
    </lineage>
</organism>
<evidence type="ECO:0000313" key="2">
    <source>
        <dbReference type="Proteomes" id="UP001249959"/>
    </source>
</evidence>
<name>A0ABU3TPJ6_9BACT</name>
<protein>
    <submittedName>
        <fullName evidence="1">FeoB-associated Cys-rich membrane protein</fullName>
    </submittedName>
</protein>
<evidence type="ECO:0000313" key="1">
    <source>
        <dbReference type="EMBL" id="MDU0807788.1"/>
    </source>
</evidence>
<sequence length="53" mass="5848">MEQIIIFLVFAAALFYLGRLVYQQFWGKTAGQCAKGCGTCAASSLDKIESIER</sequence>
<reference evidence="1 2" key="1">
    <citation type="submission" date="2023-09" db="EMBL/GenBank/DDBJ databases">
        <title>Aquirufa genomes.</title>
        <authorList>
            <person name="Pitt A."/>
        </authorList>
    </citation>
    <scope>NUCLEOTIDE SEQUENCE [LARGE SCALE GENOMIC DNA]</scope>
    <source>
        <strain evidence="1 2">LEOWEIH-7C</strain>
    </source>
</reference>
<dbReference type="RefSeq" id="WP_315575735.1">
    <property type="nucleotide sequence ID" value="NZ_JARDXH010000003.1"/>
</dbReference>
<proteinExistence type="predicted"/>
<keyword evidence="2" id="KW-1185">Reference proteome</keyword>
<dbReference type="Pfam" id="PF12669">
    <property type="entry name" value="FeoB_associated"/>
    <property type="match status" value="1"/>
</dbReference>
<dbReference type="Proteomes" id="UP001249959">
    <property type="component" value="Unassembled WGS sequence"/>
</dbReference>
<dbReference type="EMBL" id="JAVNWW010000001">
    <property type="protein sequence ID" value="MDU0807788.1"/>
    <property type="molecule type" value="Genomic_DNA"/>
</dbReference>
<accession>A0ABU3TPJ6</accession>
<gene>
    <name evidence="1" type="ORF">PQG45_01925</name>
</gene>
<comment type="caution">
    <text evidence="1">The sequence shown here is derived from an EMBL/GenBank/DDBJ whole genome shotgun (WGS) entry which is preliminary data.</text>
</comment>